<proteinExistence type="predicted"/>
<organism evidence="1 2">
    <name type="scientific">Saccharothrix mutabilis subsp. mutabilis</name>
    <dbReference type="NCBI Taxonomy" id="66855"/>
    <lineage>
        <taxon>Bacteria</taxon>
        <taxon>Bacillati</taxon>
        <taxon>Actinomycetota</taxon>
        <taxon>Actinomycetes</taxon>
        <taxon>Pseudonocardiales</taxon>
        <taxon>Pseudonocardiaceae</taxon>
        <taxon>Saccharothrix</taxon>
    </lineage>
</organism>
<protein>
    <recommendedName>
        <fullName evidence="3">DUF4209 domain-containing protein</fullName>
    </recommendedName>
</protein>
<reference evidence="1 2" key="1">
    <citation type="journal article" date="2019" name="Int. J. Syst. Evol. Microbiol.">
        <title>The Global Catalogue of Microorganisms (GCM) 10K type strain sequencing project: providing services to taxonomists for standard genome sequencing and annotation.</title>
        <authorList>
            <consortium name="The Broad Institute Genomics Platform"/>
            <consortium name="The Broad Institute Genome Sequencing Center for Infectious Disease"/>
            <person name="Wu L."/>
            <person name="Ma J."/>
        </authorList>
    </citation>
    <scope>NUCLEOTIDE SEQUENCE [LARGE SCALE GENOMIC DNA]</scope>
    <source>
        <strain evidence="1 2">JCM 3380</strain>
    </source>
</reference>
<dbReference type="EMBL" id="BAAABU010000011">
    <property type="protein sequence ID" value="GAA0242921.1"/>
    <property type="molecule type" value="Genomic_DNA"/>
</dbReference>
<sequence length="586" mass="64357">MTLTDDTTEMAGLLDSLGTADSLFEIESRLSTTLSPITIDSSYQPGANEARTSVAFAFNYKIKQQYTNGTPRLTIEGKYQDSFGTQTPPPIKSLPDSLVDHWVAISSKVSAPYARARLEHLLFARGHGNARDHALAAIEAYRRSASQWKRSLDQVNDLTIALRLSRSIGSGDIALEVMGEMLAAASSAIESSENLPGVALRLIKPIVFERMRPNNFNEVVEAVKVRYEGDPWISDEMIELQLQIAASSSEKTSLEAARVEIWLSAAEASSGLVRVEHTRKALEVAEKLGRKDLIDRAASALQRTDPEDLEFMRFSATAHLSEQQIDEYLAPIIDAPDWRTALRNFASFGPLSGDYNTNLQAIAQQAAEFPLQALMPPHIYGGDGLPRFFADTEERRQQHMLSNHESRQIAFQGPWIASALYRIPGKHGFPSEAAITAHFAERHIVSDVVAGVMARSHIRYWTGDYEGAMFSISPMIEALARKLAIDSNSGVYRLQRQESPGQYPGLGSLLSVLRDAGLDISWYRYLHTLCSNISGMNTRNEIAHGFIAGHDAVVAALLLQAAGFLSLLKATADPDPAEDSTDPSAE</sequence>
<dbReference type="Proteomes" id="UP001500416">
    <property type="component" value="Unassembled WGS sequence"/>
</dbReference>
<comment type="caution">
    <text evidence="1">The sequence shown here is derived from an EMBL/GenBank/DDBJ whole genome shotgun (WGS) entry which is preliminary data.</text>
</comment>
<evidence type="ECO:0000313" key="2">
    <source>
        <dbReference type="Proteomes" id="UP001500416"/>
    </source>
</evidence>
<name>A0ABN0U984_9PSEU</name>
<keyword evidence="2" id="KW-1185">Reference proteome</keyword>
<evidence type="ECO:0008006" key="3">
    <source>
        <dbReference type="Google" id="ProtNLM"/>
    </source>
</evidence>
<accession>A0ABN0U984</accession>
<dbReference type="RefSeq" id="WP_343936082.1">
    <property type="nucleotide sequence ID" value="NZ_BAAABU010000011.1"/>
</dbReference>
<gene>
    <name evidence="1" type="ORF">GCM10010492_47700</name>
</gene>
<evidence type="ECO:0000313" key="1">
    <source>
        <dbReference type="EMBL" id="GAA0242921.1"/>
    </source>
</evidence>